<accession>A0A509E925</accession>
<sequence length="83" mass="8468">MAEARLGQPSDSHEPQRAHVILHGDGPGGAGPVAFICRFLDGAGAVLEQVAGSVPALSGRAEGSVTYYGWPRASRVACRVGAP</sequence>
<dbReference type="RefSeq" id="WP_142582173.1">
    <property type="nucleotide sequence ID" value="NZ_CABFPH010000010.1"/>
</dbReference>
<evidence type="ECO:0000313" key="2">
    <source>
        <dbReference type="EMBL" id="VUD70608.1"/>
    </source>
</evidence>
<dbReference type="OrthoDB" id="7995671at2"/>
<name>A0A509E925_9HYPH</name>
<dbReference type="EMBL" id="CABFPH010000010">
    <property type="protein sequence ID" value="VUD70608.1"/>
    <property type="molecule type" value="Genomic_DNA"/>
</dbReference>
<evidence type="ECO:0000313" key="3">
    <source>
        <dbReference type="Proteomes" id="UP000410984"/>
    </source>
</evidence>
<keyword evidence="3" id="KW-1185">Reference proteome</keyword>
<feature type="region of interest" description="Disordered" evidence="1">
    <location>
        <begin position="1"/>
        <end position="24"/>
    </location>
</feature>
<dbReference type="AlphaFoldDB" id="A0A509E925"/>
<reference evidence="2 3" key="1">
    <citation type="submission" date="2019-06" db="EMBL/GenBank/DDBJ databases">
        <authorList>
            <person name="Rodrigo-Torres L."/>
            <person name="Arahal R. D."/>
            <person name="Lucena T."/>
        </authorList>
    </citation>
    <scope>NUCLEOTIDE SEQUENCE [LARGE SCALE GENOMIC DNA]</scope>
    <source>
        <strain evidence="2 3">SB0023/3</strain>
    </source>
</reference>
<organism evidence="2 3">
    <name type="scientific">Methylobacterium symbioticum</name>
    <dbReference type="NCBI Taxonomy" id="2584084"/>
    <lineage>
        <taxon>Bacteria</taxon>
        <taxon>Pseudomonadati</taxon>
        <taxon>Pseudomonadota</taxon>
        <taxon>Alphaproteobacteria</taxon>
        <taxon>Hyphomicrobiales</taxon>
        <taxon>Methylobacteriaceae</taxon>
        <taxon>Methylobacterium</taxon>
    </lineage>
</organism>
<dbReference type="Proteomes" id="UP000410984">
    <property type="component" value="Unassembled WGS sequence"/>
</dbReference>
<evidence type="ECO:0000256" key="1">
    <source>
        <dbReference type="SAM" id="MobiDB-lite"/>
    </source>
</evidence>
<proteinExistence type="predicted"/>
<gene>
    <name evidence="2" type="ORF">MET9862_01178</name>
</gene>
<protein>
    <submittedName>
        <fullName evidence="2">Uncharacterized protein</fullName>
    </submittedName>
</protein>